<keyword evidence="3" id="KW-1185">Reference proteome</keyword>
<dbReference type="EMBL" id="AORH01000003">
    <property type="protein sequence ID" value="ENY70274.1"/>
    <property type="molecule type" value="Genomic_DNA"/>
</dbReference>
<proteinExistence type="predicted"/>
<gene>
    <name evidence="2" type="primary">epsG-1</name>
    <name evidence="2" type="ORF">MBVG_0040</name>
</gene>
<dbReference type="InterPro" id="IPR001173">
    <property type="entry name" value="Glyco_trans_2-like"/>
</dbReference>
<dbReference type="PANTHER" id="PTHR22916:SF3">
    <property type="entry name" value="UDP-GLCNAC:BETAGAL BETA-1,3-N-ACETYLGLUCOSAMINYLTRANSFERASE-LIKE PROTEIN 1"/>
    <property type="match status" value="1"/>
</dbReference>
<dbReference type="AlphaFoldDB" id="N9TVX9"/>
<protein>
    <submittedName>
        <fullName evidence="2">Glycosyltransferase</fullName>
    </submittedName>
</protein>
<dbReference type="Proteomes" id="UP000013220">
    <property type="component" value="Unassembled WGS sequence"/>
</dbReference>
<organism evidence="2 3">
    <name type="scientific">Mycoplasmopsis bovigenitalium 51080</name>
    <dbReference type="NCBI Taxonomy" id="1188235"/>
    <lineage>
        <taxon>Bacteria</taxon>
        <taxon>Bacillati</taxon>
        <taxon>Mycoplasmatota</taxon>
        <taxon>Mycoplasmoidales</taxon>
        <taxon>Metamycoplasmataceae</taxon>
        <taxon>Mycoplasmopsis</taxon>
    </lineage>
</organism>
<dbReference type="PATRIC" id="fig|1188235.3.peg.4"/>
<dbReference type="GO" id="GO:0016758">
    <property type="term" value="F:hexosyltransferase activity"/>
    <property type="evidence" value="ECO:0007669"/>
    <property type="project" value="UniProtKB-ARBA"/>
</dbReference>
<comment type="caution">
    <text evidence="2">The sequence shown here is derived from an EMBL/GenBank/DDBJ whole genome shotgun (WGS) entry which is preliminary data.</text>
</comment>
<dbReference type="eggNOG" id="COG1216">
    <property type="taxonomic scope" value="Bacteria"/>
</dbReference>
<dbReference type="InterPro" id="IPR029044">
    <property type="entry name" value="Nucleotide-diphossugar_trans"/>
</dbReference>
<dbReference type="STRING" id="1188235.MBVG_0040"/>
<dbReference type="SUPFAM" id="SSF53448">
    <property type="entry name" value="Nucleotide-diphospho-sugar transferases"/>
    <property type="match status" value="1"/>
</dbReference>
<sequence length="327" mass="39065">MKISVLIPCHNIEKLSYFSLKSVVKNKYPNLEIIVLNDYSTDNTLKILHNWAQKDKRIKVYDLQDYNQHIGVGFNRDFLIQKATGDYFVFIDDDDKMSPKTINEFANSLDKDYDIVSSKFVYCFEIAKNIRVSLPNFPYFKNYDVDDPKDFFLHNPLFAWGKLIKKEYYLNICEKYNIRFSEHDYEDIRMTYLLFLSNPKHKFLNKKLFTYQMRKNSLSSRIIDWKEKIDKVYNAYSQTFLNILKFKLLDNNYQLNELKNLFIISIYLTYYGLNKIIQPNQNSEFIDYCAFKISEFKRVHNIDALAKNKLAGISKVVYNLAIKKYEL</sequence>
<evidence type="ECO:0000313" key="3">
    <source>
        <dbReference type="Proteomes" id="UP000013220"/>
    </source>
</evidence>
<reference evidence="2 3" key="1">
    <citation type="journal article" date="2013" name="Genome Announc.">
        <title>Draft Genome Sequences of Mycoplasma alkalescens, Mycoplasma arginini, and Mycoplasma bovigenitalium, Three Species with Equivocal Pathogenic Status for Cattle.</title>
        <authorList>
            <person name="Manso-Silvan L."/>
            <person name="Tardy F."/>
            <person name="Baranowski E."/>
            <person name="Barre A."/>
            <person name="Blanchard A."/>
            <person name="Breton M."/>
            <person name="Couture C."/>
            <person name="Citti C."/>
            <person name="Dordet-Frisoni E."/>
            <person name="Dupuy V."/>
            <person name="Gaurivaud P."/>
            <person name="Jacob D."/>
            <person name="Lemaitre C."/>
            <person name="Nikolski M."/>
            <person name="Nouvel L.X."/>
            <person name="Poumarat F."/>
            <person name="Thebault P."/>
            <person name="Theil S."/>
            <person name="Thiaucourt F."/>
            <person name="Sirand-Pugnet P."/>
        </authorList>
    </citation>
    <scope>NUCLEOTIDE SEQUENCE [LARGE SCALE GENOMIC DNA]</scope>
    <source>
        <strain evidence="2 3">51080</strain>
    </source>
</reference>
<dbReference type="PANTHER" id="PTHR22916">
    <property type="entry name" value="GLYCOSYLTRANSFERASE"/>
    <property type="match status" value="1"/>
</dbReference>
<dbReference type="Pfam" id="PF00535">
    <property type="entry name" value="Glycos_transf_2"/>
    <property type="match status" value="1"/>
</dbReference>
<keyword evidence="2" id="KW-0808">Transferase</keyword>
<evidence type="ECO:0000259" key="1">
    <source>
        <dbReference type="Pfam" id="PF00535"/>
    </source>
</evidence>
<feature type="domain" description="Glycosyltransferase 2-like" evidence="1">
    <location>
        <begin position="4"/>
        <end position="156"/>
    </location>
</feature>
<dbReference type="CDD" id="cd00761">
    <property type="entry name" value="Glyco_tranf_GTA_type"/>
    <property type="match status" value="1"/>
</dbReference>
<evidence type="ECO:0000313" key="2">
    <source>
        <dbReference type="EMBL" id="ENY70274.1"/>
    </source>
</evidence>
<dbReference type="Gene3D" id="3.90.550.10">
    <property type="entry name" value="Spore Coat Polysaccharide Biosynthesis Protein SpsA, Chain A"/>
    <property type="match status" value="1"/>
</dbReference>
<name>N9TVX9_9BACT</name>
<accession>N9TVX9</accession>